<protein>
    <submittedName>
        <fullName evidence="1">Uncharacterized protein</fullName>
    </submittedName>
</protein>
<keyword evidence="2" id="KW-1185">Reference proteome</keyword>
<dbReference type="EMBL" id="KN818276">
    <property type="protein sequence ID" value="KIL62055.1"/>
    <property type="molecule type" value="Genomic_DNA"/>
</dbReference>
<evidence type="ECO:0000313" key="2">
    <source>
        <dbReference type="Proteomes" id="UP000054549"/>
    </source>
</evidence>
<gene>
    <name evidence="1" type="ORF">M378DRAFT_166207</name>
</gene>
<accession>A0A0C2SG47</accession>
<dbReference type="Proteomes" id="UP000054549">
    <property type="component" value="Unassembled WGS sequence"/>
</dbReference>
<dbReference type="InParanoid" id="A0A0C2SG47"/>
<evidence type="ECO:0000313" key="1">
    <source>
        <dbReference type="EMBL" id="KIL62055.1"/>
    </source>
</evidence>
<dbReference type="AlphaFoldDB" id="A0A0C2SG47"/>
<name>A0A0C2SG47_AMAMK</name>
<organism evidence="1 2">
    <name type="scientific">Amanita muscaria (strain Koide BX008)</name>
    <dbReference type="NCBI Taxonomy" id="946122"/>
    <lineage>
        <taxon>Eukaryota</taxon>
        <taxon>Fungi</taxon>
        <taxon>Dikarya</taxon>
        <taxon>Basidiomycota</taxon>
        <taxon>Agaricomycotina</taxon>
        <taxon>Agaricomycetes</taxon>
        <taxon>Agaricomycetidae</taxon>
        <taxon>Agaricales</taxon>
        <taxon>Pluteineae</taxon>
        <taxon>Amanitaceae</taxon>
        <taxon>Amanita</taxon>
    </lineage>
</organism>
<reference evidence="1 2" key="1">
    <citation type="submission" date="2014-04" db="EMBL/GenBank/DDBJ databases">
        <title>Evolutionary Origins and Diversification of the Mycorrhizal Mutualists.</title>
        <authorList>
            <consortium name="DOE Joint Genome Institute"/>
            <consortium name="Mycorrhizal Genomics Consortium"/>
            <person name="Kohler A."/>
            <person name="Kuo A."/>
            <person name="Nagy L.G."/>
            <person name="Floudas D."/>
            <person name="Copeland A."/>
            <person name="Barry K.W."/>
            <person name="Cichocki N."/>
            <person name="Veneault-Fourrey C."/>
            <person name="LaButti K."/>
            <person name="Lindquist E.A."/>
            <person name="Lipzen A."/>
            <person name="Lundell T."/>
            <person name="Morin E."/>
            <person name="Murat C."/>
            <person name="Riley R."/>
            <person name="Ohm R."/>
            <person name="Sun H."/>
            <person name="Tunlid A."/>
            <person name="Henrissat B."/>
            <person name="Grigoriev I.V."/>
            <person name="Hibbett D.S."/>
            <person name="Martin F."/>
        </authorList>
    </citation>
    <scope>NUCLEOTIDE SEQUENCE [LARGE SCALE GENOMIC DNA]</scope>
    <source>
        <strain evidence="1 2">Koide BX008</strain>
    </source>
</reference>
<sequence length="89" mass="9836">MYISISIGLPTVPKTDQPLLRSAQIGSRLNSLYDAVPMCKILSITKHYMDVQGEDHSTSPISFFGLSAAIRGEMEWDNHGQAHCTTERA</sequence>
<dbReference type="HOGENOM" id="CLU_2454245_0_0_1"/>
<proteinExistence type="predicted"/>